<proteinExistence type="predicted"/>
<organism evidence="1 2">
    <name type="scientific">Legionella pneumophila</name>
    <dbReference type="NCBI Taxonomy" id="446"/>
    <lineage>
        <taxon>Bacteria</taxon>
        <taxon>Pseudomonadati</taxon>
        <taxon>Pseudomonadota</taxon>
        <taxon>Gammaproteobacteria</taxon>
        <taxon>Legionellales</taxon>
        <taxon>Legionellaceae</taxon>
        <taxon>Legionella</taxon>
    </lineage>
</organism>
<comment type="caution">
    <text evidence="1">The sequence shown here is derived from an EMBL/GenBank/DDBJ whole genome shotgun (WGS) entry which is preliminary data.</text>
</comment>
<dbReference type="InterPro" id="IPR002525">
    <property type="entry name" value="Transp_IS110-like_N"/>
</dbReference>
<evidence type="ECO:0000313" key="2">
    <source>
        <dbReference type="Proteomes" id="UP000239239"/>
    </source>
</evidence>
<dbReference type="AlphaFoldDB" id="A0A2S6F3D5"/>
<dbReference type="PANTHER" id="PTHR33055:SF3">
    <property type="entry name" value="PUTATIVE TRANSPOSASE FOR IS117-RELATED"/>
    <property type="match status" value="1"/>
</dbReference>
<dbReference type="NCBIfam" id="NF033542">
    <property type="entry name" value="transpos_IS110"/>
    <property type="match status" value="1"/>
</dbReference>
<dbReference type="Proteomes" id="UP000239239">
    <property type="component" value="Unassembled WGS sequence"/>
</dbReference>
<dbReference type="GO" id="GO:0006313">
    <property type="term" value="P:DNA transposition"/>
    <property type="evidence" value="ECO:0007669"/>
    <property type="project" value="InterPro"/>
</dbReference>
<dbReference type="OrthoDB" id="5289737at2"/>
<dbReference type="GO" id="GO:0004803">
    <property type="term" value="F:transposase activity"/>
    <property type="evidence" value="ECO:0007669"/>
    <property type="project" value="InterPro"/>
</dbReference>
<name>A0A2S6F3D5_LEGPN</name>
<accession>A0A2S6F3D5</accession>
<dbReference type="RefSeq" id="WP_027228618.1">
    <property type="nucleotide sequence ID" value="NZ_CP017601.1"/>
</dbReference>
<evidence type="ECO:0000313" key="1">
    <source>
        <dbReference type="EMBL" id="PPK31937.1"/>
    </source>
</evidence>
<dbReference type="Pfam" id="PF01548">
    <property type="entry name" value="DEDD_Tnp_IS110"/>
    <property type="match status" value="1"/>
</dbReference>
<dbReference type="EMBL" id="PQWY01000007">
    <property type="protein sequence ID" value="PPK31937.1"/>
    <property type="molecule type" value="Genomic_DNA"/>
</dbReference>
<gene>
    <name evidence="1" type="ORF">C3928_04095</name>
</gene>
<dbReference type="Pfam" id="PF02371">
    <property type="entry name" value="Transposase_20"/>
    <property type="match status" value="1"/>
</dbReference>
<protein>
    <submittedName>
        <fullName evidence="1">IS110 family transposase</fullName>
    </submittedName>
</protein>
<dbReference type="PANTHER" id="PTHR33055">
    <property type="entry name" value="TRANSPOSASE FOR INSERTION SEQUENCE ELEMENT IS1111A"/>
    <property type="match status" value="1"/>
</dbReference>
<dbReference type="InterPro" id="IPR047650">
    <property type="entry name" value="Transpos_IS110"/>
</dbReference>
<dbReference type="GO" id="GO:0003677">
    <property type="term" value="F:DNA binding"/>
    <property type="evidence" value="ECO:0007669"/>
    <property type="project" value="InterPro"/>
</dbReference>
<sequence length="345" mass="38668">MKDIKVLGIDLAKNVFQLHGINAKSKCVLKKRLTREKLIEFMAQLPPCLVGMEACGGAHYWARMFIGMGHTVKMMAPQFVKPYVKSNKNDANDAEGICEAVTRPNMKFVPVKKIEQQDVLLSHRARELVIKQRTAQANQIRGLLAEYGIVIALGISHIREMTEILENNKLKLTVKSEAIFIRLYEQFKVYDEQVKIYDKEIQYQADTDPMCIEVQKIEGIGPLIASAIVASIGDASVFNNGREVSAWLGLVPKQYSSGNNVRLGGISKRGDRYLRTLLIHGARSALTRCEEKEDKKSKWMADVKQRCGFNKAAVALANKNARTIWALMAHGECYRASDIQESIAA</sequence>
<dbReference type="InterPro" id="IPR003346">
    <property type="entry name" value="Transposase_20"/>
</dbReference>
<reference evidence="1 2" key="1">
    <citation type="submission" date="2018-02" db="EMBL/GenBank/DDBJ databases">
        <title>Draft genome sequences of four Legionella pneumophila clinical strains isolated in Ontario.</title>
        <authorList>
            <person name="Fortuna A."/>
            <person name="Ramnarine R."/>
            <person name="Li A."/>
            <person name="Frantz C."/>
            <person name="Mallo G."/>
        </authorList>
    </citation>
    <scope>NUCLEOTIDE SEQUENCE [LARGE SCALE GENOMIC DNA]</scope>
    <source>
        <strain evidence="1 2">LG61</strain>
    </source>
</reference>